<dbReference type="EMBL" id="VOWJ01000030">
    <property type="protein sequence ID" value="TXE87066.1"/>
    <property type="molecule type" value="Genomic_DNA"/>
</dbReference>
<dbReference type="AlphaFoldDB" id="A0A5C7DPX0"/>
<sequence length="119" mass="13762">MMKKVILKPFSKDRFILVQDYEFNLKSFKGKIPANFTSNGANIPRIFWSIFPPNSPEYLSAVVVHDYLCEKANTKNDYKLADLALYEAMQELGCSKFKTFVFYHACNGFHMVKCFLKGI</sequence>
<evidence type="ECO:0000313" key="1">
    <source>
        <dbReference type="EMBL" id="TXE87066.1"/>
    </source>
</evidence>
<proteinExistence type="predicted"/>
<gene>
    <name evidence="1" type="ORF">FPD38_05780</name>
</gene>
<comment type="caution">
    <text evidence="1">The sequence shown here is derived from an EMBL/GenBank/DDBJ whole genome shotgun (WGS) entry which is preliminary data.</text>
</comment>
<accession>A0A5C7DPX0</accession>
<evidence type="ECO:0000313" key="2">
    <source>
        <dbReference type="Proteomes" id="UP000321629"/>
    </source>
</evidence>
<dbReference type="InterPro" id="IPR010767">
    <property type="entry name" value="Phage_CGC-2007_Cje0229"/>
</dbReference>
<dbReference type="Proteomes" id="UP000321629">
    <property type="component" value="Unassembled WGS sequence"/>
</dbReference>
<dbReference type="Pfam" id="PF07087">
    <property type="entry name" value="DUF1353"/>
    <property type="match status" value="1"/>
</dbReference>
<name>A0A5C7DPX0_9BACT</name>
<organism evidence="1 2">
    <name type="scientific">Campylobacter volucris</name>
    <dbReference type="NCBI Taxonomy" id="1031542"/>
    <lineage>
        <taxon>Bacteria</taxon>
        <taxon>Pseudomonadati</taxon>
        <taxon>Campylobacterota</taxon>
        <taxon>Epsilonproteobacteria</taxon>
        <taxon>Campylobacterales</taxon>
        <taxon>Campylobacteraceae</taxon>
        <taxon>Campylobacter</taxon>
    </lineage>
</organism>
<reference evidence="1 2" key="1">
    <citation type="submission" date="2019-07" db="EMBL/GenBank/DDBJ databases">
        <title>Rapid identification of Enteric Bacteria from Whole Genome Sequences (WGS) using Average Nucleotide Identity (ANI).</title>
        <authorList>
            <person name="Lane C."/>
        </authorList>
    </citation>
    <scope>NUCLEOTIDE SEQUENCE [LARGE SCALE GENOMIC DNA]</scope>
    <source>
        <strain evidence="1 2">2016D-0084</strain>
    </source>
</reference>
<protein>
    <submittedName>
        <fullName evidence="1">DUF1353 domain-containing protein</fullName>
    </submittedName>
</protein>